<accession>A0A089IVI8</accession>
<protein>
    <recommendedName>
        <fullName evidence="2">histidine kinase</fullName>
        <ecNumber evidence="2">2.7.13.3</ecNumber>
    </recommendedName>
</protein>
<dbReference type="Proteomes" id="UP000029409">
    <property type="component" value="Chromosome"/>
</dbReference>
<dbReference type="AlphaFoldDB" id="A0A089IVI8"/>
<dbReference type="GO" id="GO:0005524">
    <property type="term" value="F:ATP binding"/>
    <property type="evidence" value="ECO:0007669"/>
    <property type="project" value="UniProtKB-KW"/>
</dbReference>
<feature type="transmembrane region" description="Helical" evidence="9">
    <location>
        <begin position="81"/>
        <end position="103"/>
    </location>
</feature>
<evidence type="ECO:0000256" key="7">
    <source>
        <dbReference type="ARBA" id="ARBA00022840"/>
    </source>
</evidence>
<dbReference type="SMART" id="SM00387">
    <property type="entry name" value="HATPase_c"/>
    <property type="match status" value="1"/>
</dbReference>
<evidence type="ECO:0000256" key="4">
    <source>
        <dbReference type="ARBA" id="ARBA00022679"/>
    </source>
</evidence>
<dbReference type="InterPro" id="IPR036890">
    <property type="entry name" value="HATPase_C_sf"/>
</dbReference>
<organism evidence="11 12">
    <name type="scientific">Paenibacillus durus</name>
    <name type="common">Paenibacillus azotofixans</name>
    <dbReference type="NCBI Taxonomy" id="44251"/>
    <lineage>
        <taxon>Bacteria</taxon>
        <taxon>Bacillati</taxon>
        <taxon>Bacillota</taxon>
        <taxon>Bacilli</taxon>
        <taxon>Bacillales</taxon>
        <taxon>Paenibacillaceae</taxon>
        <taxon>Paenibacillus</taxon>
    </lineage>
</organism>
<evidence type="ECO:0000313" key="11">
    <source>
        <dbReference type="EMBL" id="AIQ12969.1"/>
    </source>
</evidence>
<dbReference type="KEGG" id="pdu:PDUR_14390"/>
<name>A0A089IVI8_PAEDU</name>
<dbReference type="GO" id="GO:0000160">
    <property type="term" value="P:phosphorelay signal transduction system"/>
    <property type="evidence" value="ECO:0007669"/>
    <property type="project" value="UniProtKB-KW"/>
</dbReference>
<dbReference type="GO" id="GO:0004673">
    <property type="term" value="F:protein histidine kinase activity"/>
    <property type="evidence" value="ECO:0007669"/>
    <property type="project" value="UniProtKB-EC"/>
</dbReference>
<dbReference type="Pfam" id="PF02518">
    <property type="entry name" value="HATPase_c"/>
    <property type="match status" value="1"/>
</dbReference>
<feature type="domain" description="Histidine kinase" evidence="10">
    <location>
        <begin position="314"/>
        <end position="421"/>
    </location>
</feature>
<evidence type="ECO:0000256" key="2">
    <source>
        <dbReference type="ARBA" id="ARBA00012438"/>
    </source>
</evidence>
<dbReference type="Gene3D" id="3.30.565.10">
    <property type="entry name" value="Histidine kinase-like ATPase, C-terminal domain"/>
    <property type="match status" value="1"/>
</dbReference>
<dbReference type="EC" id="2.7.13.3" evidence="2"/>
<feature type="transmembrane region" description="Helical" evidence="9">
    <location>
        <begin position="53"/>
        <end position="69"/>
    </location>
</feature>
<evidence type="ECO:0000256" key="1">
    <source>
        <dbReference type="ARBA" id="ARBA00000085"/>
    </source>
</evidence>
<feature type="transmembrane region" description="Helical" evidence="9">
    <location>
        <begin position="146"/>
        <end position="165"/>
    </location>
</feature>
<dbReference type="InterPro" id="IPR004358">
    <property type="entry name" value="Sig_transdc_His_kin-like_C"/>
</dbReference>
<dbReference type="PANTHER" id="PTHR44936">
    <property type="entry name" value="SENSOR PROTEIN CREC"/>
    <property type="match status" value="1"/>
</dbReference>
<dbReference type="PANTHER" id="PTHR44936:SF9">
    <property type="entry name" value="SENSOR PROTEIN CREC"/>
    <property type="match status" value="1"/>
</dbReference>
<dbReference type="eggNOG" id="COG3290">
    <property type="taxonomic scope" value="Bacteria"/>
</dbReference>
<keyword evidence="5" id="KW-0547">Nucleotide-binding</keyword>
<keyword evidence="8" id="KW-0902">Two-component regulatory system</keyword>
<dbReference type="InterPro" id="IPR005467">
    <property type="entry name" value="His_kinase_dom"/>
</dbReference>
<dbReference type="RefSeq" id="WP_042206783.1">
    <property type="nucleotide sequence ID" value="NZ_CP009288.1"/>
</dbReference>
<dbReference type="EMBL" id="CP009288">
    <property type="protein sequence ID" value="AIQ12969.1"/>
    <property type="molecule type" value="Genomic_DNA"/>
</dbReference>
<evidence type="ECO:0000256" key="8">
    <source>
        <dbReference type="ARBA" id="ARBA00023012"/>
    </source>
</evidence>
<keyword evidence="9" id="KW-1133">Transmembrane helix</keyword>
<comment type="catalytic activity">
    <reaction evidence="1">
        <text>ATP + protein L-histidine = ADP + protein N-phospho-L-histidine.</text>
        <dbReference type="EC" id="2.7.13.3"/>
    </reaction>
</comment>
<keyword evidence="4" id="KW-0808">Transferase</keyword>
<evidence type="ECO:0000256" key="3">
    <source>
        <dbReference type="ARBA" id="ARBA00022553"/>
    </source>
</evidence>
<keyword evidence="3" id="KW-0597">Phosphoprotein</keyword>
<keyword evidence="12" id="KW-1185">Reference proteome</keyword>
<sequence length="426" mass="48015">MKTNIAAFVLMLIAVPLAGELKFFPFHDEFRVSLGIPIFFFFLLWIQRIPPALSGFLAGILVVAFRIGLDSLVQADVSIGALYLKHFPAFFYYLAYAALFQLLRLNQVPYRPVRVGVLSIFIEIIANLVEFSVRHADSMGQLNLEVVGKLLVIAVIRSFFVLGFFNIMQLRQSVLAEEHERKEKERVLLLVSNLYEESVQLRKTLQFAEDITRDGYELYRQLQQVRSLDELDPLARKALSISGQVHEIKKDNQRIHAGLSKLIADEGPSDYMDLPDIMRLIVRTNDKYAASLGKTIQFGIEVNDPFPPLHVYTLLSLMNNLAANAVEAIPKEGTIAISVSRTQGRIEIQVRDNGPGIPDRKKKLVFTPGYTSKYDISGKPSTGMGLYYIREVVKELQGDIELQDDPETGETVFTLLLPIDPLTQKG</sequence>
<reference evidence="11 12" key="1">
    <citation type="submission" date="2014-08" db="EMBL/GenBank/DDBJ databases">
        <title>Comparative genomics of the Paenibacillus odorifer group.</title>
        <authorList>
            <person name="den Bakker H.C."/>
            <person name="Tsai Y.-C."/>
            <person name="Martin N."/>
            <person name="Korlach J."/>
            <person name="Wiedmann M."/>
        </authorList>
    </citation>
    <scope>NUCLEOTIDE SEQUENCE [LARGE SCALE GENOMIC DNA]</scope>
    <source>
        <strain evidence="11 12">DSM 1735</strain>
    </source>
</reference>
<dbReference type="InterPro" id="IPR003594">
    <property type="entry name" value="HATPase_dom"/>
</dbReference>
<dbReference type="PROSITE" id="PS50109">
    <property type="entry name" value="HIS_KIN"/>
    <property type="match status" value="1"/>
</dbReference>
<evidence type="ECO:0000256" key="5">
    <source>
        <dbReference type="ARBA" id="ARBA00022741"/>
    </source>
</evidence>
<proteinExistence type="predicted"/>
<evidence type="ECO:0000256" key="9">
    <source>
        <dbReference type="SAM" id="Phobius"/>
    </source>
</evidence>
<keyword evidence="7" id="KW-0067">ATP-binding</keyword>
<dbReference type="CDD" id="cd00075">
    <property type="entry name" value="HATPase"/>
    <property type="match status" value="1"/>
</dbReference>
<keyword evidence="9" id="KW-0472">Membrane</keyword>
<dbReference type="STRING" id="44251.PDUR_14390"/>
<evidence type="ECO:0000256" key="6">
    <source>
        <dbReference type="ARBA" id="ARBA00022777"/>
    </source>
</evidence>
<dbReference type="InterPro" id="IPR050980">
    <property type="entry name" value="2C_sensor_his_kinase"/>
</dbReference>
<feature type="transmembrane region" description="Helical" evidence="9">
    <location>
        <begin position="115"/>
        <end position="134"/>
    </location>
</feature>
<evidence type="ECO:0000259" key="10">
    <source>
        <dbReference type="PROSITE" id="PS50109"/>
    </source>
</evidence>
<keyword evidence="6 11" id="KW-0418">Kinase</keyword>
<keyword evidence="9" id="KW-0812">Transmembrane</keyword>
<evidence type="ECO:0000313" key="12">
    <source>
        <dbReference type="Proteomes" id="UP000029409"/>
    </source>
</evidence>
<gene>
    <name evidence="11" type="ORF">PDUR_14390</name>
</gene>
<dbReference type="PRINTS" id="PR00344">
    <property type="entry name" value="BCTRLSENSOR"/>
</dbReference>
<dbReference type="SUPFAM" id="SSF55874">
    <property type="entry name" value="ATPase domain of HSP90 chaperone/DNA topoisomerase II/histidine kinase"/>
    <property type="match status" value="1"/>
</dbReference>